<keyword evidence="4" id="KW-0808">Transferase</keyword>
<dbReference type="AlphaFoldDB" id="A0A0Z8DX12"/>
<evidence type="ECO:0000313" key="8">
    <source>
        <dbReference type="Proteomes" id="UP000073434"/>
    </source>
</evidence>
<dbReference type="NCBIfam" id="TIGR00848">
    <property type="entry name" value="fruA"/>
    <property type="match status" value="1"/>
</dbReference>
<dbReference type="GO" id="GO:0009401">
    <property type="term" value="P:phosphoenolpyruvate-dependent sugar phosphotransferase system"/>
    <property type="evidence" value="ECO:0007669"/>
    <property type="project" value="UniProtKB-KW"/>
</dbReference>
<dbReference type="GO" id="GO:0016020">
    <property type="term" value="C:membrane"/>
    <property type="evidence" value="ECO:0007669"/>
    <property type="project" value="InterPro"/>
</dbReference>
<evidence type="ECO:0000256" key="5">
    <source>
        <dbReference type="ARBA" id="ARBA00022683"/>
    </source>
</evidence>
<dbReference type="CDD" id="cd00211">
    <property type="entry name" value="PTS_IIA_fru"/>
    <property type="match status" value="1"/>
</dbReference>
<evidence type="ECO:0000259" key="6">
    <source>
        <dbReference type="PROSITE" id="PS51094"/>
    </source>
</evidence>
<evidence type="ECO:0000256" key="3">
    <source>
        <dbReference type="ARBA" id="ARBA00022597"/>
    </source>
</evidence>
<evidence type="ECO:0000313" key="7">
    <source>
        <dbReference type="EMBL" id="CYU51788.1"/>
    </source>
</evidence>
<keyword evidence="2" id="KW-0597">Phosphoprotein</keyword>
<dbReference type="GO" id="GO:0008982">
    <property type="term" value="F:protein-N(PI)-phosphohistidine-sugar phosphotransferase activity"/>
    <property type="evidence" value="ECO:0007669"/>
    <property type="project" value="InterPro"/>
</dbReference>
<dbReference type="InterPro" id="IPR051541">
    <property type="entry name" value="PTS_SugarTrans_NitroReg"/>
</dbReference>
<evidence type="ECO:0000256" key="1">
    <source>
        <dbReference type="ARBA" id="ARBA00022448"/>
    </source>
</evidence>
<dbReference type="PROSITE" id="PS51094">
    <property type="entry name" value="PTS_EIIA_TYPE_2"/>
    <property type="match status" value="1"/>
</dbReference>
<reference evidence="7 8" key="1">
    <citation type="submission" date="2016-02" db="EMBL/GenBank/DDBJ databases">
        <authorList>
            <consortium name="Pathogen Informatics"/>
        </authorList>
    </citation>
    <scope>NUCLEOTIDE SEQUENCE [LARGE SCALE GENOMIC DNA]</scope>
    <source>
        <strain evidence="7 8">LSS23</strain>
    </source>
</reference>
<sequence>MIDKKLVLVDVSASSKESVFDCLSQLVFEHGYATDIALVKEALLAREDEGTTGMMDGFAIPHAKSSAITKPGVAVLKLANGVEWQSMDGQPITSVIALFIPETEAGTTHLKFLSKIARLLMKTEFKTSFTNANCVEEIVELLEKHLV</sequence>
<proteinExistence type="predicted"/>
<dbReference type="Pfam" id="PF00359">
    <property type="entry name" value="PTS_EIIA_2"/>
    <property type="match status" value="1"/>
</dbReference>
<dbReference type="InterPro" id="IPR004715">
    <property type="entry name" value="PTS_IIA_fruc"/>
</dbReference>
<keyword evidence="5" id="KW-0598">Phosphotransferase system</keyword>
<evidence type="ECO:0000256" key="4">
    <source>
        <dbReference type="ARBA" id="ARBA00022679"/>
    </source>
</evidence>
<dbReference type="InterPro" id="IPR002178">
    <property type="entry name" value="PTS_EIIA_type-2_dom"/>
</dbReference>
<accession>A0A0Z8DX12</accession>
<organism evidence="7 8">
    <name type="scientific">Streptococcus suis</name>
    <dbReference type="NCBI Taxonomy" id="1307"/>
    <lineage>
        <taxon>Bacteria</taxon>
        <taxon>Bacillati</taxon>
        <taxon>Bacillota</taxon>
        <taxon>Bacilli</taxon>
        <taxon>Lactobacillales</taxon>
        <taxon>Streptococcaceae</taxon>
        <taxon>Streptococcus</taxon>
    </lineage>
</organism>
<feature type="domain" description="PTS EIIA type-2" evidence="6">
    <location>
        <begin position="1"/>
        <end position="145"/>
    </location>
</feature>
<gene>
    <name evidence="7" type="primary">fruA_1</name>
    <name evidence="7" type="ORF">ERS132385_01064</name>
</gene>
<dbReference type="Proteomes" id="UP000073434">
    <property type="component" value="Unassembled WGS sequence"/>
</dbReference>
<dbReference type="PANTHER" id="PTHR47738">
    <property type="entry name" value="PTS SYSTEM FRUCTOSE-LIKE EIIA COMPONENT-RELATED"/>
    <property type="match status" value="1"/>
</dbReference>
<dbReference type="RefSeq" id="WP_044688801.1">
    <property type="nucleotide sequence ID" value="NZ_CEEW01000076.1"/>
</dbReference>
<protein>
    <submittedName>
        <fullName evidence="7">Putative PTS system, fructose-specific IIA component</fullName>
    </submittedName>
</protein>
<dbReference type="Gene3D" id="3.40.930.10">
    <property type="entry name" value="Mannitol-specific EII, Chain A"/>
    <property type="match status" value="1"/>
</dbReference>
<dbReference type="InterPro" id="IPR016152">
    <property type="entry name" value="PTrfase/Anion_transptr"/>
</dbReference>
<dbReference type="SUPFAM" id="SSF55804">
    <property type="entry name" value="Phoshotransferase/anion transport protein"/>
    <property type="match status" value="1"/>
</dbReference>
<dbReference type="EMBL" id="FIFW01000008">
    <property type="protein sequence ID" value="CYU51788.1"/>
    <property type="molecule type" value="Genomic_DNA"/>
</dbReference>
<evidence type="ECO:0000256" key="2">
    <source>
        <dbReference type="ARBA" id="ARBA00022553"/>
    </source>
</evidence>
<keyword evidence="1" id="KW-0813">Transport</keyword>
<keyword evidence="3" id="KW-0762">Sugar transport</keyword>
<dbReference type="PANTHER" id="PTHR47738:SF2">
    <property type="entry name" value="PTS SYSTEM FRUCTOSE-LIKE EIIA COMPONENT"/>
    <property type="match status" value="1"/>
</dbReference>
<name>A0A0Z8DX12_STRSU</name>